<dbReference type="Pfam" id="PF00072">
    <property type="entry name" value="Response_reg"/>
    <property type="match status" value="1"/>
</dbReference>
<dbReference type="Gene3D" id="3.40.50.2300">
    <property type="match status" value="1"/>
</dbReference>
<evidence type="ECO:0000259" key="8">
    <source>
        <dbReference type="PROSITE" id="PS50110"/>
    </source>
</evidence>
<dbReference type="CDD" id="cd17537">
    <property type="entry name" value="REC_FixJ"/>
    <property type="match status" value="1"/>
</dbReference>
<dbReference type="CDD" id="cd06170">
    <property type="entry name" value="LuxR_C_like"/>
    <property type="match status" value="1"/>
</dbReference>
<evidence type="ECO:0000256" key="6">
    <source>
        <dbReference type="PROSITE-ProRule" id="PRU00169"/>
    </source>
</evidence>
<keyword evidence="2" id="KW-0902">Two-component regulatory system</keyword>
<keyword evidence="5" id="KW-0804">Transcription</keyword>
<dbReference type="InterPro" id="IPR036388">
    <property type="entry name" value="WH-like_DNA-bd_sf"/>
</dbReference>
<dbReference type="InterPro" id="IPR000792">
    <property type="entry name" value="Tscrpt_reg_LuxR_C"/>
</dbReference>
<dbReference type="Pfam" id="PF00196">
    <property type="entry name" value="GerE"/>
    <property type="match status" value="1"/>
</dbReference>
<evidence type="ECO:0000256" key="4">
    <source>
        <dbReference type="ARBA" id="ARBA00023125"/>
    </source>
</evidence>
<dbReference type="PRINTS" id="PR00038">
    <property type="entry name" value="HTHLUXR"/>
</dbReference>
<dbReference type="AlphaFoldDB" id="A0A0D0M993"/>
<dbReference type="SUPFAM" id="SSF46894">
    <property type="entry name" value="C-terminal effector domain of the bipartite response regulators"/>
    <property type="match status" value="1"/>
</dbReference>
<dbReference type="EMBL" id="JXQQ01000061">
    <property type="protein sequence ID" value="KIQ26140.1"/>
    <property type="molecule type" value="Genomic_DNA"/>
</dbReference>
<evidence type="ECO:0000256" key="3">
    <source>
        <dbReference type="ARBA" id="ARBA00023015"/>
    </source>
</evidence>
<proteinExistence type="predicted"/>
<dbReference type="Gene3D" id="1.10.10.10">
    <property type="entry name" value="Winged helix-like DNA-binding domain superfamily/Winged helix DNA-binding domain"/>
    <property type="match status" value="1"/>
</dbReference>
<dbReference type="GO" id="GO:0000160">
    <property type="term" value="P:phosphorelay signal transduction system"/>
    <property type="evidence" value="ECO:0007669"/>
    <property type="project" value="UniProtKB-KW"/>
</dbReference>
<dbReference type="GO" id="GO:0003677">
    <property type="term" value="F:DNA binding"/>
    <property type="evidence" value="ECO:0007669"/>
    <property type="project" value="UniProtKB-KW"/>
</dbReference>
<dbReference type="InterPro" id="IPR001789">
    <property type="entry name" value="Sig_transdc_resp-reg_receiver"/>
</dbReference>
<evidence type="ECO:0000259" key="7">
    <source>
        <dbReference type="PROSITE" id="PS50043"/>
    </source>
</evidence>
<comment type="caution">
    <text evidence="9">The sequence shown here is derived from an EMBL/GenBank/DDBJ whole genome shotgun (WGS) entry which is preliminary data.</text>
</comment>
<sequence>MPTTPQAEEPPLVFIVDDDISVRESLAPLVQHAGWQPECFDSAHAFLARERPSRPCCLVLDVGLPDLSGLDLQKHLGAERPDMPIVFVTGLGTVPMTVQAMKAGAVEFLTKPFDDEVLLAAIGQAIERSRVEFARQQGMHALRARHASLSTREREVMALVVAGLLNKQVGGQLGISEVTVKAHRGRVMQKMDAGSLAELVNMAAKLGTPASA</sequence>
<evidence type="ECO:0000313" key="10">
    <source>
        <dbReference type="Proteomes" id="UP000032067"/>
    </source>
</evidence>
<dbReference type="GO" id="GO:0006355">
    <property type="term" value="P:regulation of DNA-templated transcription"/>
    <property type="evidence" value="ECO:0007669"/>
    <property type="project" value="InterPro"/>
</dbReference>
<evidence type="ECO:0000256" key="2">
    <source>
        <dbReference type="ARBA" id="ARBA00023012"/>
    </source>
</evidence>
<keyword evidence="1 6" id="KW-0597">Phosphoprotein</keyword>
<dbReference type="PROSITE" id="PS50110">
    <property type="entry name" value="RESPONSE_REGULATORY"/>
    <property type="match status" value="1"/>
</dbReference>
<dbReference type="Proteomes" id="UP000032067">
    <property type="component" value="Unassembled WGS sequence"/>
</dbReference>
<dbReference type="InterPro" id="IPR016032">
    <property type="entry name" value="Sig_transdc_resp-reg_C-effctor"/>
</dbReference>
<dbReference type="InterPro" id="IPR011006">
    <property type="entry name" value="CheY-like_superfamily"/>
</dbReference>
<gene>
    <name evidence="9" type="ORF">RT97_23070</name>
</gene>
<keyword evidence="3" id="KW-0805">Transcription regulation</keyword>
<evidence type="ECO:0000256" key="5">
    <source>
        <dbReference type="ARBA" id="ARBA00023163"/>
    </source>
</evidence>
<dbReference type="SUPFAM" id="SSF52172">
    <property type="entry name" value="CheY-like"/>
    <property type="match status" value="1"/>
</dbReference>
<evidence type="ECO:0000256" key="1">
    <source>
        <dbReference type="ARBA" id="ARBA00022553"/>
    </source>
</evidence>
<dbReference type="PANTHER" id="PTHR44688">
    <property type="entry name" value="DNA-BINDING TRANSCRIPTIONAL ACTIVATOR DEVR_DOSR"/>
    <property type="match status" value="1"/>
</dbReference>
<dbReference type="SMART" id="SM00448">
    <property type="entry name" value="REC"/>
    <property type="match status" value="1"/>
</dbReference>
<organism evidence="9 10">
    <name type="scientific">Variovorax paradoxus</name>
    <dbReference type="NCBI Taxonomy" id="34073"/>
    <lineage>
        <taxon>Bacteria</taxon>
        <taxon>Pseudomonadati</taxon>
        <taxon>Pseudomonadota</taxon>
        <taxon>Betaproteobacteria</taxon>
        <taxon>Burkholderiales</taxon>
        <taxon>Comamonadaceae</taxon>
        <taxon>Variovorax</taxon>
    </lineage>
</organism>
<feature type="domain" description="Response regulatory" evidence="8">
    <location>
        <begin position="12"/>
        <end position="126"/>
    </location>
</feature>
<name>A0A0D0M993_VARPD</name>
<accession>A0A0D0M993</accession>
<feature type="modified residue" description="4-aspartylphosphate" evidence="6">
    <location>
        <position position="61"/>
    </location>
</feature>
<dbReference type="PROSITE" id="PS00622">
    <property type="entry name" value="HTH_LUXR_1"/>
    <property type="match status" value="1"/>
</dbReference>
<protein>
    <submittedName>
        <fullName evidence="9">LuxR family transcriptional regulator</fullName>
    </submittedName>
</protein>
<dbReference type="FunFam" id="3.40.50.2300:FF:000018">
    <property type="entry name" value="DNA-binding transcriptional regulator NtrC"/>
    <property type="match status" value="1"/>
</dbReference>
<dbReference type="PROSITE" id="PS50043">
    <property type="entry name" value="HTH_LUXR_2"/>
    <property type="match status" value="1"/>
</dbReference>
<keyword evidence="4" id="KW-0238">DNA-binding</keyword>
<reference evidence="9 10" key="1">
    <citation type="submission" date="2014-12" db="EMBL/GenBank/DDBJ databases">
        <title>16Stimator: statistical estimation of ribosomal gene copy numbers from draft genome assemblies.</title>
        <authorList>
            <person name="Perisin M.A."/>
            <person name="Vetter M."/>
            <person name="Gilbert J.A."/>
            <person name="Bergelson J."/>
        </authorList>
    </citation>
    <scope>NUCLEOTIDE SEQUENCE [LARGE SCALE GENOMIC DNA]</scope>
    <source>
        <strain evidence="9 10">MEDvA23</strain>
    </source>
</reference>
<dbReference type="PANTHER" id="PTHR44688:SF16">
    <property type="entry name" value="DNA-BINDING TRANSCRIPTIONAL ACTIVATOR DEVR_DOSR"/>
    <property type="match status" value="1"/>
</dbReference>
<evidence type="ECO:0000313" key="9">
    <source>
        <dbReference type="EMBL" id="KIQ26140.1"/>
    </source>
</evidence>
<feature type="domain" description="HTH luxR-type" evidence="7">
    <location>
        <begin position="142"/>
        <end position="207"/>
    </location>
</feature>
<dbReference type="SMART" id="SM00421">
    <property type="entry name" value="HTH_LUXR"/>
    <property type="match status" value="1"/>
</dbReference>
<dbReference type="RefSeq" id="WP_253278297.1">
    <property type="nucleotide sequence ID" value="NZ_JXQQ01000061.1"/>
</dbReference>